<organism evidence="1">
    <name type="scientific">marine metagenome</name>
    <dbReference type="NCBI Taxonomy" id="408172"/>
    <lineage>
        <taxon>unclassified sequences</taxon>
        <taxon>metagenomes</taxon>
        <taxon>ecological metagenomes</taxon>
    </lineage>
</organism>
<proteinExistence type="predicted"/>
<accession>A0A381T7P4</accession>
<protein>
    <submittedName>
        <fullName evidence="1">Uncharacterized protein</fullName>
    </submittedName>
</protein>
<dbReference type="EMBL" id="UINC01004150">
    <property type="protein sequence ID" value="SVA12185.1"/>
    <property type="molecule type" value="Genomic_DNA"/>
</dbReference>
<gene>
    <name evidence="1" type="ORF">METZ01_LOCUS65039</name>
</gene>
<evidence type="ECO:0000313" key="1">
    <source>
        <dbReference type="EMBL" id="SVA12185.1"/>
    </source>
</evidence>
<reference evidence="1" key="1">
    <citation type="submission" date="2018-05" db="EMBL/GenBank/DDBJ databases">
        <authorList>
            <person name="Lanie J.A."/>
            <person name="Ng W.-L."/>
            <person name="Kazmierczak K.M."/>
            <person name="Andrzejewski T.M."/>
            <person name="Davidsen T.M."/>
            <person name="Wayne K.J."/>
            <person name="Tettelin H."/>
            <person name="Glass J.I."/>
            <person name="Rusch D."/>
            <person name="Podicherti R."/>
            <person name="Tsui H.-C.T."/>
            <person name="Winkler M.E."/>
        </authorList>
    </citation>
    <scope>NUCLEOTIDE SEQUENCE</scope>
</reference>
<dbReference type="AlphaFoldDB" id="A0A381T7P4"/>
<name>A0A381T7P4_9ZZZZ</name>
<sequence length="112" mass="13432">MIVSDINEKFNKKIRDIYHDLSDLYMCDRKISNQYAVDIDSIPIVQQRFKLVDIYTILNYQKGLSDNDFFFFKNSTLPISELSRLYLTHNVYSNLNLHNMCYVFFTDHNYPN</sequence>